<evidence type="ECO:0000259" key="4">
    <source>
        <dbReference type="PROSITE" id="PS50137"/>
    </source>
</evidence>
<dbReference type="Pfam" id="PF00636">
    <property type="entry name" value="Ribonuclease_3"/>
    <property type="match status" value="1"/>
</dbReference>
<dbReference type="SMART" id="SM00535">
    <property type="entry name" value="RIBOc"/>
    <property type="match status" value="1"/>
</dbReference>
<dbReference type="SUPFAM" id="SSF54768">
    <property type="entry name" value="dsRNA-binding domain-like"/>
    <property type="match status" value="2"/>
</dbReference>
<dbReference type="PROSITE" id="PS50137">
    <property type="entry name" value="DS_RBD"/>
    <property type="match status" value="1"/>
</dbReference>
<dbReference type="EMBL" id="CAEKDK010000004">
    <property type="protein sequence ID" value="CAB4278011.1"/>
    <property type="molecule type" value="Genomic_DNA"/>
</dbReference>
<evidence type="ECO:0000259" key="5">
    <source>
        <dbReference type="PROSITE" id="PS50142"/>
    </source>
</evidence>
<evidence type="ECO:0000313" key="7">
    <source>
        <dbReference type="Proteomes" id="UP000507222"/>
    </source>
</evidence>
<sequence length="363" mass="41211">MKVFTTPTSLDRVLEPSPDMKESVMAVEKIVDYNFKNKKLLEEALTHPSVAGSASYQRLEVLGDSALNHAVTNYFFCMADHQKFTQGQITKLRSANAENLNLARIAVRHGLYRYLRRQNTSDLDVQVGKFTEAVINEEEELGLVYCKSEEAKVLADIVESVAAAVYIELNFDLDKLWMKFKPLLEPIFTLENLQVDPRTELNEFCQKNRKRYEIKLRPRHETRDVSIADVYVDGEFVASGWSNKKKFAKRNAAKEAVNKLFQSVVVDDGSFRGSAVGNNMSFCIEEAIHGLHVLCVKKRLPKPPEYKEENVFGPPHEKKYVYSVKVVTSDGTVLSVTGDEKSRKKKAMNSASYKMILALQQRS</sequence>
<feature type="domain" description="RNase III" evidence="5">
    <location>
        <begin position="24"/>
        <end position="170"/>
    </location>
</feature>
<accession>A0A6J5UPJ2</accession>
<dbReference type="PROSITE" id="PS50142">
    <property type="entry name" value="RNASE_3_2"/>
    <property type="match status" value="1"/>
</dbReference>
<dbReference type="GO" id="GO:0005634">
    <property type="term" value="C:nucleus"/>
    <property type="evidence" value="ECO:0007669"/>
    <property type="project" value="TreeGrafter"/>
</dbReference>
<keyword evidence="2 3" id="KW-0694">RNA-binding</keyword>
<dbReference type="GO" id="GO:0005737">
    <property type="term" value="C:cytoplasm"/>
    <property type="evidence" value="ECO:0007669"/>
    <property type="project" value="TreeGrafter"/>
</dbReference>
<evidence type="ECO:0000256" key="2">
    <source>
        <dbReference type="ARBA" id="ARBA00022884"/>
    </source>
</evidence>
<dbReference type="PANTHER" id="PTHR14950:SF80">
    <property type="entry name" value="RNASE III DOMAIN-CONTAINING PROTEIN"/>
    <property type="match status" value="1"/>
</dbReference>
<dbReference type="PANTHER" id="PTHR14950">
    <property type="entry name" value="DICER-RELATED"/>
    <property type="match status" value="1"/>
</dbReference>
<dbReference type="GO" id="GO:0003723">
    <property type="term" value="F:RNA binding"/>
    <property type="evidence" value="ECO:0007669"/>
    <property type="project" value="UniProtKB-UniRule"/>
</dbReference>
<gene>
    <name evidence="6" type="ORF">CURHAP_LOCUS28202</name>
</gene>
<dbReference type="Gene3D" id="3.30.160.20">
    <property type="match status" value="2"/>
</dbReference>
<dbReference type="AlphaFoldDB" id="A0A6J5UPJ2"/>
<protein>
    <recommendedName>
        <fullName evidence="8">RNase III domain-containing protein</fullName>
    </recommendedName>
</protein>
<feature type="domain" description="DRBM" evidence="4">
    <location>
        <begin position="196"/>
        <end position="262"/>
    </location>
</feature>
<reference evidence="6 7" key="1">
    <citation type="submission" date="2020-05" db="EMBL/GenBank/DDBJ databases">
        <authorList>
            <person name="Campoy J."/>
            <person name="Schneeberger K."/>
            <person name="Spophaly S."/>
        </authorList>
    </citation>
    <scope>NUCLEOTIDE SEQUENCE [LARGE SCALE GENOMIC DNA]</scope>
    <source>
        <strain evidence="6">PruArmRojPasFocal</strain>
    </source>
</reference>
<dbReference type="InterPro" id="IPR036389">
    <property type="entry name" value="RNase_III_sf"/>
</dbReference>
<evidence type="ECO:0000256" key="1">
    <source>
        <dbReference type="ARBA" id="ARBA00022801"/>
    </source>
</evidence>
<dbReference type="GO" id="GO:0030422">
    <property type="term" value="P:siRNA processing"/>
    <property type="evidence" value="ECO:0007669"/>
    <property type="project" value="TreeGrafter"/>
</dbReference>
<dbReference type="GO" id="GO:0004525">
    <property type="term" value="F:ribonuclease III activity"/>
    <property type="evidence" value="ECO:0007669"/>
    <property type="project" value="InterPro"/>
</dbReference>
<proteinExistence type="predicted"/>
<dbReference type="InterPro" id="IPR014720">
    <property type="entry name" value="dsRBD_dom"/>
</dbReference>
<organism evidence="6 7">
    <name type="scientific">Prunus armeniaca</name>
    <name type="common">Apricot</name>
    <name type="synonym">Armeniaca vulgaris</name>
    <dbReference type="NCBI Taxonomy" id="36596"/>
    <lineage>
        <taxon>Eukaryota</taxon>
        <taxon>Viridiplantae</taxon>
        <taxon>Streptophyta</taxon>
        <taxon>Embryophyta</taxon>
        <taxon>Tracheophyta</taxon>
        <taxon>Spermatophyta</taxon>
        <taxon>Magnoliopsida</taxon>
        <taxon>eudicotyledons</taxon>
        <taxon>Gunneridae</taxon>
        <taxon>Pentapetalae</taxon>
        <taxon>rosids</taxon>
        <taxon>fabids</taxon>
        <taxon>Rosales</taxon>
        <taxon>Rosaceae</taxon>
        <taxon>Amygdaloideae</taxon>
        <taxon>Amygdaleae</taxon>
        <taxon>Prunus</taxon>
    </lineage>
</organism>
<keyword evidence="1" id="KW-0378">Hydrolase</keyword>
<evidence type="ECO:0000313" key="6">
    <source>
        <dbReference type="EMBL" id="CAB4278011.1"/>
    </source>
</evidence>
<dbReference type="SMART" id="SM00358">
    <property type="entry name" value="DSRM"/>
    <property type="match status" value="2"/>
</dbReference>
<dbReference type="Pfam" id="PF00035">
    <property type="entry name" value="dsrm"/>
    <property type="match status" value="2"/>
</dbReference>
<dbReference type="InterPro" id="IPR000999">
    <property type="entry name" value="RNase_III_dom"/>
</dbReference>
<dbReference type="Proteomes" id="UP000507222">
    <property type="component" value="Unassembled WGS sequence"/>
</dbReference>
<evidence type="ECO:0000256" key="3">
    <source>
        <dbReference type="PROSITE-ProRule" id="PRU00266"/>
    </source>
</evidence>
<name>A0A6J5UPJ2_PRUAR</name>
<dbReference type="SUPFAM" id="SSF69065">
    <property type="entry name" value="RNase III domain-like"/>
    <property type="match status" value="1"/>
</dbReference>
<evidence type="ECO:0008006" key="8">
    <source>
        <dbReference type="Google" id="ProtNLM"/>
    </source>
</evidence>
<dbReference type="CDD" id="cd00593">
    <property type="entry name" value="RIBOc"/>
    <property type="match status" value="1"/>
</dbReference>
<dbReference type="Gene3D" id="1.10.1520.10">
    <property type="entry name" value="Ribonuclease III domain"/>
    <property type="match status" value="1"/>
</dbReference>